<evidence type="ECO:0000256" key="1">
    <source>
        <dbReference type="SAM" id="MobiDB-lite"/>
    </source>
</evidence>
<dbReference type="Proteomes" id="UP000278807">
    <property type="component" value="Unassembled WGS sequence"/>
</dbReference>
<evidence type="ECO:0000313" key="3">
    <source>
        <dbReference type="Proteomes" id="UP000278807"/>
    </source>
</evidence>
<evidence type="ECO:0000313" key="2">
    <source>
        <dbReference type="EMBL" id="VDO00122.1"/>
    </source>
</evidence>
<feature type="compositionally biased region" description="Low complexity" evidence="1">
    <location>
        <begin position="137"/>
        <end position="159"/>
    </location>
</feature>
<dbReference type="AlphaFoldDB" id="A0A0R3TB25"/>
<gene>
    <name evidence="2" type="ORF">HNAJ_LOCUS4262</name>
</gene>
<keyword evidence="3" id="KW-1185">Reference proteome</keyword>
<proteinExistence type="predicted"/>
<accession>A0A0R3TB25</accession>
<organism evidence="4">
    <name type="scientific">Rodentolepis nana</name>
    <name type="common">Dwarf tapeworm</name>
    <name type="synonym">Hymenolepis nana</name>
    <dbReference type="NCBI Taxonomy" id="102285"/>
    <lineage>
        <taxon>Eukaryota</taxon>
        <taxon>Metazoa</taxon>
        <taxon>Spiralia</taxon>
        <taxon>Lophotrochozoa</taxon>
        <taxon>Platyhelminthes</taxon>
        <taxon>Cestoda</taxon>
        <taxon>Eucestoda</taxon>
        <taxon>Cyclophyllidea</taxon>
        <taxon>Hymenolepididae</taxon>
        <taxon>Rodentolepis</taxon>
    </lineage>
</organism>
<reference evidence="4" key="1">
    <citation type="submission" date="2017-02" db="UniProtKB">
        <authorList>
            <consortium name="WormBaseParasite"/>
        </authorList>
    </citation>
    <scope>IDENTIFICATION</scope>
</reference>
<feature type="region of interest" description="Disordered" evidence="1">
    <location>
        <begin position="111"/>
        <end position="159"/>
    </location>
</feature>
<name>A0A0R3TB25_RODNA</name>
<sequence>MLHREDSSNQYTSFYVATAPPSNASPWNQKSEECNAANWAKDSLATNTINEALAQTINTSHLSEASYISEPTPMEVDDELEAKDRQLCPRIYFDNADDKFGCPQTYEEELEVNSDKQVQGFPVRDEGENDLPNFRQGSSWSSSSSDSSFGSSDSLDQYD</sequence>
<dbReference type="EMBL" id="UZAE01002882">
    <property type="protein sequence ID" value="VDO00122.1"/>
    <property type="molecule type" value="Genomic_DNA"/>
</dbReference>
<protein>
    <submittedName>
        <fullName evidence="4">Ovule protein</fullName>
    </submittedName>
</protein>
<evidence type="ECO:0000313" key="4">
    <source>
        <dbReference type="WBParaSite" id="HNAJ_0000426401-mRNA-1"/>
    </source>
</evidence>
<dbReference type="WBParaSite" id="HNAJ_0000426401-mRNA-1">
    <property type="protein sequence ID" value="HNAJ_0000426401-mRNA-1"/>
    <property type="gene ID" value="HNAJ_0000426401"/>
</dbReference>
<reference evidence="2 3" key="2">
    <citation type="submission" date="2018-11" db="EMBL/GenBank/DDBJ databases">
        <authorList>
            <consortium name="Pathogen Informatics"/>
        </authorList>
    </citation>
    <scope>NUCLEOTIDE SEQUENCE [LARGE SCALE GENOMIC DNA]</scope>
</reference>